<feature type="transmembrane region" description="Helical" evidence="8">
    <location>
        <begin position="309"/>
        <end position="334"/>
    </location>
</feature>
<dbReference type="AlphaFoldDB" id="A0A212FGP1"/>
<dbReference type="InParanoid" id="A0A212FGP1"/>
<proteinExistence type="predicted"/>
<organism evidence="9 10">
    <name type="scientific">Danaus plexippus plexippus</name>
    <dbReference type="NCBI Taxonomy" id="278856"/>
    <lineage>
        <taxon>Eukaryota</taxon>
        <taxon>Metazoa</taxon>
        <taxon>Ecdysozoa</taxon>
        <taxon>Arthropoda</taxon>
        <taxon>Hexapoda</taxon>
        <taxon>Insecta</taxon>
        <taxon>Pterygota</taxon>
        <taxon>Neoptera</taxon>
        <taxon>Endopterygota</taxon>
        <taxon>Lepidoptera</taxon>
        <taxon>Glossata</taxon>
        <taxon>Ditrysia</taxon>
        <taxon>Papilionoidea</taxon>
        <taxon>Nymphalidae</taxon>
        <taxon>Danainae</taxon>
        <taxon>Danaini</taxon>
        <taxon>Danaina</taxon>
        <taxon>Danaus</taxon>
        <taxon>Danaus</taxon>
    </lineage>
</organism>
<dbReference type="KEGG" id="dpl:KGM_215057"/>
<dbReference type="PANTHER" id="PTHR42643">
    <property type="entry name" value="IONOTROPIC RECEPTOR 20A-RELATED"/>
    <property type="match status" value="1"/>
</dbReference>
<keyword evidence="4 8" id="KW-1133">Transmembrane helix</keyword>
<dbReference type="Proteomes" id="UP000007151">
    <property type="component" value="Unassembled WGS sequence"/>
</dbReference>
<reference evidence="9 10" key="1">
    <citation type="journal article" date="2011" name="Cell">
        <title>The monarch butterfly genome yields insights into long-distance migration.</title>
        <authorList>
            <person name="Zhan S."/>
            <person name="Merlin C."/>
            <person name="Boore J.L."/>
            <person name="Reppert S.M."/>
        </authorList>
    </citation>
    <scope>NUCLEOTIDE SEQUENCE [LARGE SCALE GENOMIC DNA]</scope>
    <source>
        <strain evidence="9">F-2</strain>
    </source>
</reference>
<dbReference type="SUPFAM" id="SSF53850">
    <property type="entry name" value="Periplasmic binding protein-like II"/>
    <property type="match status" value="1"/>
</dbReference>
<dbReference type="EMBL" id="AGBW02008623">
    <property type="protein sequence ID" value="OWR52899.1"/>
    <property type="molecule type" value="Genomic_DNA"/>
</dbReference>
<keyword evidence="7" id="KW-0325">Glycoprotein</keyword>
<evidence type="ECO:0000256" key="8">
    <source>
        <dbReference type="SAM" id="Phobius"/>
    </source>
</evidence>
<dbReference type="GO" id="GO:0005886">
    <property type="term" value="C:plasma membrane"/>
    <property type="evidence" value="ECO:0007669"/>
    <property type="project" value="UniProtKB-SubCell"/>
</dbReference>
<evidence type="ECO:0000256" key="1">
    <source>
        <dbReference type="ARBA" id="ARBA00004651"/>
    </source>
</evidence>
<dbReference type="InterPro" id="IPR052192">
    <property type="entry name" value="Insect_Ionotropic_Sensory_Rcpt"/>
</dbReference>
<evidence type="ECO:0000256" key="2">
    <source>
        <dbReference type="ARBA" id="ARBA00022475"/>
    </source>
</evidence>
<evidence type="ECO:0000256" key="6">
    <source>
        <dbReference type="ARBA" id="ARBA00023170"/>
    </source>
</evidence>
<keyword evidence="10" id="KW-1185">Reference proteome</keyword>
<evidence type="ECO:0000256" key="5">
    <source>
        <dbReference type="ARBA" id="ARBA00023136"/>
    </source>
</evidence>
<comment type="caution">
    <text evidence="9">The sequence shown here is derived from an EMBL/GenBank/DDBJ whole genome shotgun (WGS) entry which is preliminary data.</text>
</comment>
<evidence type="ECO:0000313" key="10">
    <source>
        <dbReference type="Proteomes" id="UP000007151"/>
    </source>
</evidence>
<protein>
    <submittedName>
        <fullName evidence="9">Chemosensory ionotropic receptor IR1</fullName>
    </submittedName>
</protein>
<gene>
    <name evidence="9" type="ORF">KGM_215057</name>
</gene>
<dbReference type="PANTHER" id="PTHR42643:SF32">
    <property type="entry name" value="IONOTROPIC RECEPTOR 31A, ISOFORM C-RELATED"/>
    <property type="match status" value="1"/>
</dbReference>
<comment type="subcellular location">
    <subcellularLocation>
        <location evidence="1">Cell membrane</location>
        <topology evidence="1">Multi-pass membrane protein</topology>
    </subcellularLocation>
</comment>
<keyword evidence="6 9" id="KW-0675">Receptor</keyword>
<evidence type="ECO:0000256" key="7">
    <source>
        <dbReference type="ARBA" id="ARBA00023180"/>
    </source>
</evidence>
<name>A0A212FGP1_DANPL</name>
<sequence>MSPPPKKFDPQMILTWNPASNVPALTHTSSIFMHEIAEIHNIRYNYTVVDVWIGDYKREHAYTAANGIYFHEHDVTPVLRMLLSHFGKYDVAFPVTRVECYDDTNRKGLGRRQSLFRKLTTLVTGVFCLLTYNYYTSSVVSWLLNAPPPSINSLWELLDSPLQPVFQDTGFTYSWLQVPNYYYNTKHAKAEDELKKKMKKLEKKGKPILIFPKDGISLVKEGGYVYHGEVDSANKIIAETFNQRELCDLGSLQSMDKTFAYISVQKRSPYKEFFTWSSLRLMETGILNRIHKRTLSGANKCEGSTPRALALGGAAPAFILLAAGYILAVILVVLERIIHHHQ</sequence>
<evidence type="ECO:0000256" key="4">
    <source>
        <dbReference type="ARBA" id="ARBA00022989"/>
    </source>
</evidence>
<evidence type="ECO:0000313" key="9">
    <source>
        <dbReference type="EMBL" id="OWR52899.1"/>
    </source>
</evidence>
<dbReference type="Gene3D" id="3.40.190.10">
    <property type="entry name" value="Periplasmic binding protein-like II"/>
    <property type="match status" value="2"/>
</dbReference>
<keyword evidence="5 8" id="KW-0472">Membrane</keyword>
<keyword evidence="2" id="KW-1003">Cell membrane</keyword>
<keyword evidence="3 8" id="KW-0812">Transmembrane</keyword>
<evidence type="ECO:0000256" key="3">
    <source>
        <dbReference type="ARBA" id="ARBA00022692"/>
    </source>
</evidence>
<accession>A0A212FGP1</accession>